<dbReference type="InterPro" id="IPR051321">
    <property type="entry name" value="PHA/PHB_synthase"/>
</dbReference>
<dbReference type="SUPFAM" id="SSF53474">
    <property type="entry name" value="alpha/beta-Hydrolases"/>
    <property type="match status" value="1"/>
</dbReference>
<evidence type="ECO:0000259" key="5">
    <source>
        <dbReference type="Pfam" id="PF07167"/>
    </source>
</evidence>
<evidence type="ECO:0000256" key="3">
    <source>
        <dbReference type="ARBA" id="ARBA00022679"/>
    </source>
</evidence>
<dbReference type="InterPro" id="IPR036353">
    <property type="entry name" value="XPC-bd_sf"/>
</dbReference>
<protein>
    <submittedName>
        <fullName evidence="6">Class I poly(R)-hydroxyalkanoic acid synthase</fullName>
    </submittedName>
</protein>
<keyword evidence="7" id="KW-1185">Reference proteome</keyword>
<proteinExistence type="predicted"/>
<accession>A0A974XNN1</accession>
<organism evidence="6 7">
    <name type="scientific">Shewanella cyperi</name>
    <dbReference type="NCBI Taxonomy" id="2814292"/>
    <lineage>
        <taxon>Bacteria</taxon>
        <taxon>Pseudomonadati</taxon>
        <taxon>Pseudomonadota</taxon>
        <taxon>Gammaproteobacteria</taxon>
        <taxon>Alteromonadales</taxon>
        <taxon>Shewanellaceae</taxon>
        <taxon>Shewanella</taxon>
    </lineage>
</organism>
<keyword evidence="3" id="KW-0808">Transferase</keyword>
<keyword evidence="4" id="KW-0012">Acyltransferase</keyword>
<dbReference type="NCBIfam" id="TIGR01838">
    <property type="entry name" value="PHA_synth_I"/>
    <property type="match status" value="1"/>
</dbReference>
<dbReference type="RefSeq" id="WP_207325411.1">
    <property type="nucleotide sequence ID" value="NZ_CP071504.1"/>
</dbReference>
<dbReference type="EMBL" id="CP071504">
    <property type="protein sequence ID" value="QSX30598.1"/>
    <property type="molecule type" value="Genomic_DNA"/>
</dbReference>
<dbReference type="SUPFAM" id="SSF101238">
    <property type="entry name" value="XPC-binding domain"/>
    <property type="match status" value="1"/>
</dbReference>
<sequence>MKAHKDWDQDLFELGKCYWQVLDNLWQQGSGYWQGSGAEQWAEAVNQANQAWLGNPSGLFSLYNQWLEKQQLLWQQTSQRLLGGQYQTVAEPRAGDQRFNHPQWQNHPVFDFIKQAYLINSEYLDALFAELPELDPKVRQQLQFNARQYINALAPTNFPWSNPDVIEQTLASGGKNLSEGLKRLAEDLENSPLGLNLPMTDLNAFKLGENIAATPGQVVFQNRLMQLIQYSPSTETVAKRPMLLVPPWINKFYVLDLRPQNSLIKYLVDQGHSLFVISWVNPDADLSEVSFDDYMQEGPLAALEAIAQATGEQEVNALGYCIGGTLLACTQAFLASKRSKRIASTTYLTTLLDFADPGEIGVFINEQSVAALERQMQQVGYFDGRMMALGFNMLRENDLFWSFFITNYLKGELPPAFDLLYWNSDSTNLPAAMHGFYLRQMYLENKLVQDELKLAGRYIRLGRISAPSYFLATEKDHIAKWQACFQGAQAHGGDKTFVLAGSGHIAGVINPPEAQKYGYSTCADLNLEPLAWQEAAERHNGSWWPHWQAWLKPLRGGEVPARHPGDGELPVLEAAPGSYVRKRL</sequence>
<dbReference type="GO" id="GO:0003684">
    <property type="term" value="F:damaged DNA binding"/>
    <property type="evidence" value="ECO:0007669"/>
    <property type="project" value="InterPro"/>
</dbReference>
<evidence type="ECO:0000256" key="2">
    <source>
        <dbReference type="ARBA" id="ARBA00022490"/>
    </source>
</evidence>
<dbReference type="Proteomes" id="UP000663281">
    <property type="component" value="Chromosome"/>
</dbReference>
<dbReference type="GO" id="GO:0006289">
    <property type="term" value="P:nucleotide-excision repair"/>
    <property type="evidence" value="ECO:0007669"/>
    <property type="project" value="InterPro"/>
</dbReference>
<keyword evidence="2" id="KW-0963">Cytoplasm</keyword>
<reference evidence="6 7" key="1">
    <citation type="submission" date="2021-03" db="EMBL/GenBank/DDBJ databases">
        <title>Novel species identification of genus Shewanella.</title>
        <authorList>
            <person name="Liu G."/>
            <person name="Zhang Q."/>
        </authorList>
    </citation>
    <scope>NUCLEOTIDE SEQUENCE [LARGE SCALE GENOMIC DNA]</scope>
    <source>
        <strain evidence="6 7">FJAT-53726</strain>
    </source>
</reference>
<name>A0A974XNN1_9GAMM</name>
<comment type="subcellular location">
    <subcellularLocation>
        <location evidence="1">Cytoplasm</location>
    </subcellularLocation>
</comment>
<dbReference type="InterPro" id="IPR029058">
    <property type="entry name" value="AB_hydrolase_fold"/>
</dbReference>
<dbReference type="GO" id="GO:0043161">
    <property type="term" value="P:proteasome-mediated ubiquitin-dependent protein catabolic process"/>
    <property type="evidence" value="ECO:0007669"/>
    <property type="project" value="InterPro"/>
</dbReference>
<evidence type="ECO:0000256" key="4">
    <source>
        <dbReference type="ARBA" id="ARBA00023315"/>
    </source>
</evidence>
<dbReference type="InterPro" id="IPR010941">
    <property type="entry name" value="PhaC_N"/>
</dbReference>
<dbReference type="AlphaFoldDB" id="A0A974XNN1"/>
<dbReference type="GO" id="GO:0042619">
    <property type="term" value="P:poly-hydroxybutyrate biosynthetic process"/>
    <property type="evidence" value="ECO:0007669"/>
    <property type="project" value="InterPro"/>
</dbReference>
<dbReference type="InterPro" id="IPR010963">
    <property type="entry name" value="PHA_synth_I"/>
</dbReference>
<dbReference type="GO" id="GO:0005737">
    <property type="term" value="C:cytoplasm"/>
    <property type="evidence" value="ECO:0007669"/>
    <property type="project" value="UniProtKB-SubCell"/>
</dbReference>
<dbReference type="Gene3D" id="3.40.50.1820">
    <property type="entry name" value="alpha/beta hydrolase"/>
    <property type="match status" value="1"/>
</dbReference>
<dbReference type="PANTHER" id="PTHR36837:SF5">
    <property type="entry name" value="POLY-3-HYDROXYBUTYRATE SYNTHASE"/>
    <property type="match status" value="1"/>
</dbReference>
<dbReference type="KEGG" id="scyp:JYB88_02745"/>
<evidence type="ECO:0000313" key="7">
    <source>
        <dbReference type="Proteomes" id="UP000663281"/>
    </source>
</evidence>
<evidence type="ECO:0000313" key="6">
    <source>
        <dbReference type="EMBL" id="QSX30598.1"/>
    </source>
</evidence>
<evidence type="ECO:0000256" key="1">
    <source>
        <dbReference type="ARBA" id="ARBA00004496"/>
    </source>
</evidence>
<gene>
    <name evidence="6" type="primary">phaC</name>
    <name evidence="6" type="ORF">JYB88_02745</name>
</gene>
<dbReference type="PANTHER" id="PTHR36837">
    <property type="entry name" value="POLY(3-HYDROXYALKANOATE) POLYMERASE SUBUNIT PHAC"/>
    <property type="match status" value="1"/>
</dbReference>
<dbReference type="Pfam" id="PF07167">
    <property type="entry name" value="PhaC_N"/>
    <property type="match status" value="1"/>
</dbReference>
<dbReference type="GO" id="GO:0016746">
    <property type="term" value="F:acyltransferase activity"/>
    <property type="evidence" value="ECO:0007669"/>
    <property type="project" value="UniProtKB-KW"/>
</dbReference>
<feature type="domain" description="Poly-beta-hydroxybutyrate polymerase N-terminal" evidence="5">
    <location>
        <begin position="96"/>
        <end position="267"/>
    </location>
</feature>